<feature type="compositionally biased region" description="Basic residues" evidence="2">
    <location>
        <begin position="567"/>
        <end position="581"/>
    </location>
</feature>
<sequence length="914" mass="106303">MTDVESDWCHKEMEKYEDLLEVYKAKSKVLESEEAILRAEVAKLQVRSMAYHKKSMEMKMHGARKTHNTNLIDGINTSLRWLLGHLRQTVRRNVQSKVQSGWVAKHLRWIDSETKILKRLLKFINARNEVVKDEVDTHYYKEWLVQAQERIVKRLVTYDTEQDSILEKTLFRLGEEKDHGKGDRDNVIEILRLLHWHRQFDAERVGSELIRMTCQPQSDESLMHLERSAKCKAKQQRLVEEVLPGLVQSLGHSNGEEDALLAQVVVFKKDEKGLGRHNIKEIQAVLKDPPKARRVFSEEKWMDMFRSQPWLTRQNAEEGRLDDVRKNLRRDLMKRKTILEKQRKEVELEKEGVIEQEKKIVEMLEKAEDPKLDSELEKRDLRTAAETLRQEIDSDAQNKLRREEKLKEEEDKLQAEIDVLDKDQAEAEDRLSKQKDAIEAFKNSELKEDEIIIEQIRKEKEEIEKEEEMMRKKEEIQGEEEGAGRTSGMEAHLAAKAKLAKRRAELEEREERFKEAMERREGFYANATKEAEEEVRQQALQGRSPARSETTSSDYDISEHNDSPLGAKRRVERQRGAKRRCIRDISARSDHSSFERNDDLFLRQRKLKDLQLDIRERKVTVIKAQKELEQQLAEEAEAEKAAEAAREKANWQANQADEDIKSLGVAGMDATGRKKKGLSTTVKQFLRKKAGTRDNPEELQMVSTIKKRMKVKGGQVEAIRHIKFTVGNSETDDFTAKQSKLQSEGMPFFRRIGREIGLHDQIVIWVEKTVDQEEFLTDLELAHTNPDNGNYVNLLEEGWERSGHPKMRGESPNDPFFCVWFFKGGENSENLPIGDLNLSYTLGEEEELTREGFEMIDISFIEFGFGDMNLWIRRVERSSVPTFANSAHVAKELHECRKVRSFPRGAKRGAANAI</sequence>
<evidence type="ECO:0000313" key="4">
    <source>
        <dbReference type="Proteomes" id="UP001162640"/>
    </source>
</evidence>
<feature type="compositionally biased region" description="Basic and acidic residues" evidence="2">
    <location>
        <begin position="464"/>
        <end position="476"/>
    </location>
</feature>
<keyword evidence="1" id="KW-0175">Coiled coil</keyword>
<dbReference type="AlphaFoldDB" id="A0A9W7A149"/>
<feature type="coiled-coil region" evidence="1">
    <location>
        <begin position="619"/>
        <end position="648"/>
    </location>
</feature>
<organism evidence="3 4">
    <name type="scientific">Triparma laevis f. inornata</name>
    <dbReference type="NCBI Taxonomy" id="1714386"/>
    <lineage>
        <taxon>Eukaryota</taxon>
        <taxon>Sar</taxon>
        <taxon>Stramenopiles</taxon>
        <taxon>Ochrophyta</taxon>
        <taxon>Bolidophyceae</taxon>
        <taxon>Parmales</taxon>
        <taxon>Triparmaceae</taxon>
        <taxon>Triparma</taxon>
    </lineage>
</organism>
<evidence type="ECO:0000313" key="3">
    <source>
        <dbReference type="EMBL" id="GMH61027.1"/>
    </source>
</evidence>
<reference evidence="4" key="1">
    <citation type="journal article" date="2023" name="Commun. Biol.">
        <title>Genome analysis of Parmales, the sister group of diatoms, reveals the evolutionary specialization of diatoms from phago-mixotrophs to photoautotrophs.</title>
        <authorList>
            <person name="Ban H."/>
            <person name="Sato S."/>
            <person name="Yoshikawa S."/>
            <person name="Yamada K."/>
            <person name="Nakamura Y."/>
            <person name="Ichinomiya M."/>
            <person name="Sato N."/>
            <person name="Blanc-Mathieu R."/>
            <person name="Endo H."/>
            <person name="Kuwata A."/>
            <person name="Ogata H."/>
        </authorList>
    </citation>
    <scope>NUCLEOTIDE SEQUENCE [LARGE SCALE GENOMIC DNA]</scope>
</reference>
<name>A0A9W7A149_9STRA</name>
<feature type="region of interest" description="Disordered" evidence="2">
    <location>
        <begin position="464"/>
        <end position="496"/>
    </location>
</feature>
<dbReference type="Proteomes" id="UP001162640">
    <property type="component" value="Unassembled WGS sequence"/>
</dbReference>
<dbReference type="EMBL" id="BLQM01000082">
    <property type="protein sequence ID" value="GMH61027.1"/>
    <property type="molecule type" value="Genomic_DNA"/>
</dbReference>
<feature type="region of interest" description="Disordered" evidence="2">
    <location>
        <begin position="524"/>
        <end position="584"/>
    </location>
</feature>
<gene>
    <name evidence="3" type="ORF">TL16_g03176</name>
</gene>
<proteinExistence type="predicted"/>
<evidence type="ECO:0000256" key="2">
    <source>
        <dbReference type="SAM" id="MobiDB-lite"/>
    </source>
</evidence>
<protein>
    <submittedName>
        <fullName evidence="3">Uncharacterized protein</fullName>
    </submittedName>
</protein>
<accession>A0A9W7A149</accession>
<evidence type="ECO:0000256" key="1">
    <source>
        <dbReference type="SAM" id="Coils"/>
    </source>
</evidence>
<comment type="caution">
    <text evidence="3">The sequence shown here is derived from an EMBL/GenBank/DDBJ whole genome shotgun (WGS) entry which is preliminary data.</text>
</comment>